<evidence type="ECO:0000256" key="5">
    <source>
        <dbReference type="ARBA" id="ARBA00013053"/>
    </source>
</evidence>
<evidence type="ECO:0000256" key="6">
    <source>
        <dbReference type="ARBA" id="ARBA00048212"/>
    </source>
</evidence>
<dbReference type="CDD" id="cd00449">
    <property type="entry name" value="PLPDE_IV"/>
    <property type="match status" value="1"/>
</dbReference>
<reference evidence="9 10" key="1">
    <citation type="submission" date="2024-04" db="EMBL/GenBank/DDBJ databases">
        <title>whole genome sequencing of Lutimonas vermicola strain IMCC1616.</title>
        <authorList>
            <person name="Bae S.S."/>
        </authorList>
    </citation>
    <scope>NUCLEOTIDE SEQUENCE [LARGE SCALE GENOMIC DNA]</scope>
    <source>
        <strain evidence="9 10">IMCC1616</strain>
    </source>
</reference>
<comment type="catalytic activity">
    <reaction evidence="8">
        <text>L-leucine + 2-oxoglutarate = 4-methyl-2-oxopentanoate + L-glutamate</text>
        <dbReference type="Rhea" id="RHEA:18321"/>
        <dbReference type="ChEBI" id="CHEBI:16810"/>
        <dbReference type="ChEBI" id="CHEBI:17865"/>
        <dbReference type="ChEBI" id="CHEBI:29985"/>
        <dbReference type="ChEBI" id="CHEBI:57427"/>
        <dbReference type="EC" id="2.6.1.42"/>
    </reaction>
</comment>
<dbReference type="InterPro" id="IPR001544">
    <property type="entry name" value="Aminotrans_IV"/>
</dbReference>
<dbReference type="EC" id="2.6.1.42" evidence="5"/>
<dbReference type="InterPro" id="IPR036038">
    <property type="entry name" value="Aminotransferase-like"/>
</dbReference>
<dbReference type="PANTHER" id="PTHR42743">
    <property type="entry name" value="AMINO-ACID AMINOTRANSFERASE"/>
    <property type="match status" value="1"/>
</dbReference>
<evidence type="ECO:0000313" key="10">
    <source>
        <dbReference type="Proteomes" id="UP001474120"/>
    </source>
</evidence>
<dbReference type="Pfam" id="PF01063">
    <property type="entry name" value="Aminotran_4"/>
    <property type="match status" value="1"/>
</dbReference>
<dbReference type="SUPFAM" id="SSF56752">
    <property type="entry name" value="D-aminoacid aminotransferase-like PLP-dependent enzymes"/>
    <property type="match status" value="1"/>
</dbReference>
<comment type="similarity">
    <text evidence="4">Belongs to the class-IV pyridoxal-phosphate-dependent aminotransferase family.</text>
</comment>
<protein>
    <recommendedName>
        <fullName evidence="5">branched-chain-amino-acid transaminase</fullName>
        <ecNumber evidence="5">2.6.1.42</ecNumber>
    </recommendedName>
</protein>
<comment type="pathway">
    <text evidence="2">Amino-acid biosynthesis; L-valine biosynthesis; L-valine from pyruvate: step 4/4.</text>
</comment>
<gene>
    <name evidence="9" type="ORF">AABB81_03420</name>
</gene>
<dbReference type="GO" id="GO:0008483">
    <property type="term" value="F:transaminase activity"/>
    <property type="evidence" value="ECO:0007669"/>
    <property type="project" value="UniProtKB-KW"/>
</dbReference>
<name>A0ABU9KXV2_9FLAO</name>
<dbReference type="InterPro" id="IPR043132">
    <property type="entry name" value="BCAT-like_C"/>
</dbReference>
<evidence type="ECO:0000256" key="8">
    <source>
        <dbReference type="ARBA" id="ARBA00049229"/>
    </source>
</evidence>
<dbReference type="InterPro" id="IPR043131">
    <property type="entry name" value="BCAT-like_N"/>
</dbReference>
<comment type="caution">
    <text evidence="9">The sequence shown here is derived from an EMBL/GenBank/DDBJ whole genome shotgun (WGS) entry which is preliminary data.</text>
</comment>
<evidence type="ECO:0000256" key="2">
    <source>
        <dbReference type="ARBA" id="ARBA00004931"/>
    </source>
</evidence>
<comment type="pathway">
    <text evidence="1">Amino-acid biosynthesis; L-isoleucine biosynthesis; L-isoleucine from 2-oxobutanoate: step 4/4.</text>
</comment>
<dbReference type="Gene3D" id="3.20.10.10">
    <property type="entry name" value="D-amino Acid Aminotransferase, subunit A, domain 2"/>
    <property type="match status" value="1"/>
</dbReference>
<comment type="catalytic activity">
    <reaction evidence="7">
        <text>L-isoleucine + 2-oxoglutarate = (S)-3-methyl-2-oxopentanoate + L-glutamate</text>
        <dbReference type="Rhea" id="RHEA:24801"/>
        <dbReference type="ChEBI" id="CHEBI:16810"/>
        <dbReference type="ChEBI" id="CHEBI:29985"/>
        <dbReference type="ChEBI" id="CHEBI:35146"/>
        <dbReference type="ChEBI" id="CHEBI:58045"/>
        <dbReference type="EC" id="2.6.1.42"/>
    </reaction>
</comment>
<keyword evidence="9" id="KW-0032">Aminotransferase</keyword>
<evidence type="ECO:0000256" key="1">
    <source>
        <dbReference type="ARBA" id="ARBA00004824"/>
    </source>
</evidence>
<keyword evidence="10" id="KW-1185">Reference proteome</keyword>
<accession>A0ABU9KXV2</accession>
<proteinExistence type="inferred from homology"/>
<organism evidence="9 10">
    <name type="scientific">Lutimonas vermicola</name>
    <dbReference type="NCBI Taxonomy" id="414288"/>
    <lineage>
        <taxon>Bacteria</taxon>
        <taxon>Pseudomonadati</taxon>
        <taxon>Bacteroidota</taxon>
        <taxon>Flavobacteriia</taxon>
        <taxon>Flavobacteriales</taxon>
        <taxon>Flavobacteriaceae</taxon>
        <taxon>Lutimonas</taxon>
    </lineage>
</organism>
<keyword evidence="9" id="KW-0808">Transferase</keyword>
<dbReference type="Gene3D" id="3.30.470.10">
    <property type="match status" value="1"/>
</dbReference>
<comment type="pathway">
    <text evidence="3">Amino-acid biosynthesis; L-leucine biosynthesis; L-leucine from 3-methyl-2-oxobutanoate: step 4/4.</text>
</comment>
<dbReference type="Proteomes" id="UP001474120">
    <property type="component" value="Unassembled WGS sequence"/>
</dbReference>
<dbReference type="PANTHER" id="PTHR42743:SF11">
    <property type="entry name" value="AMINODEOXYCHORISMATE LYASE"/>
    <property type="match status" value="1"/>
</dbReference>
<evidence type="ECO:0000256" key="3">
    <source>
        <dbReference type="ARBA" id="ARBA00005072"/>
    </source>
</evidence>
<comment type="catalytic activity">
    <reaction evidence="6">
        <text>L-valine + 2-oxoglutarate = 3-methyl-2-oxobutanoate + L-glutamate</text>
        <dbReference type="Rhea" id="RHEA:24813"/>
        <dbReference type="ChEBI" id="CHEBI:11851"/>
        <dbReference type="ChEBI" id="CHEBI:16810"/>
        <dbReference type="ChEBI" id="CHEBI:29985"/>
        <dbReference type="ChEBI" id="CHEBI:57762"/>
        <dbReference type="EC" id="2.6.1.42"/>
    </reaction>
</comment>
<evidence type="ECO:0000256" key="7">
    <source>
        <dbReference type="ARBA" id="ARBA00048798"/>
    </source>
</evidence>
<dbReference type="RefSeq" id="WP_342158648.1">
    <property type="nucleotide sequence ID" value="NZ_JBCDNA010000001.1"/>
</dbReference>
<sequence length="275" mass="31950">MVNQNGSLVSRENFKLSLDNRAFKYGDGIFDTLKSANGRIHFLEDHYFRLMSSMRMLRMRIPMNFTLEYYENQIRLTLDANKLNQQARIRVNVFRQDGGLYAPRTNEVDFLIEVHPLKETYKGAVEIELFKDFPLASGLLSTIKTNNRLINVLGSIYAKENDYQNCILINEKKELVEALNANIFLIKGNEVMTPSLDTGCINGIMRKKLIEAIEKHDTFTVKEMSISPFDLLKVDEVFLTNSIQEIQSVDRYRKKSYAKEKTKELIKYFTSFIQV</sequence>
<evidence type="ECO:0000313" key="9">
    <source>
        <dbReference type="EMBL" id="MEL4454929.1"/>
    </source>
</evidence>
<dbReference type="InterPro" id="IPR050571">
    <property type="entry name" value="Class-IV_PLP-Dep_Aminotrnsfr"/>
</dbReference>
<dbReference type="EMBL" id="JBCDNA010000001">
    <property type="protein sequence ID" value="MEL4454929.1"/>
    <property type="molecule type" value="Genomic_DNA"/>
</dbReference>
<evidence type="ECO:0000256" key="4">
    <source>
        <dbReference type="ARBA" id="ARBA00009320"/>
    </source>
</evidence>